<evidence type="ECO:0000256" key="2">
    <source>
        <dbReference type="ARBA" id="ARBA00022917"/>
    </source>
</evidence>
<dbReference type="Pfam" id="PF01765">
    <property type="entry name" value="RRF"/>
    <property type="match status" value="1"/>
</dbReference>
<comment type="similarity">
    <text evidence="1">Belongs to the RRF family.</text>
</comment>
<feature type="domain" description="Ribosome recycling factor" evidence="4">
    <location>
        <begin position="75"/>
        <end position="235"/>
    </location>
</feature>
<dbReference type="GO" id="GO:0006412">
    <property type="term" value="P:translation"/>
    <property type="evidence" value="ECO:0007669"/>
    <property type="project" value="UniProtKB-KW"/>
</dbReference>
<dbReference type="Proteomes" id="UP000053201">
    <property type="component" value="Unassembled WGS sequence"/>
</dbReference>
<protein>
    <submittedName>
        <fullName evidence="5">Ribosome recycling factor</fullName>
    </submittedName>
</protein>
<evidence type="ECO:0000259" key="4">
    <source>
        <dbReference type="Pfam" id="PF01765"/>
    </source>
</evidence>
<dbReference type="OMA" id="FNPMNNG"/>
<dbReference type="Gene3D" id="3.30.1360.40">
    <property type="match status" value="1"/>
</dbReference>
<dbReference type="InterPro" id="IPR023584">
    <property type="entry name" value="Ribosome_recyc_fac_dom"/>
</dbReference>
<dbReference type="AlphaFoldDB" id="A0A0L0H9F8"/>
<sequence length="238" mass="26507">MFCSRRTLLHAIRLAPPLYRILPPRPPISPHIQTRTYAKKKGKPTTKEPILTPTPDIAFNIEKYASDMHRGVTRFREDVGSIRLGRAVPSLLDSVVVAHKSSRVALSAIAQVNVKDANTLMVIVNDEELVPIVDKAIRNADLGLNPQKHDATVLRIPIPKLTQAYKDTLLKQAAQLAEKTRNHVRTVRADARAELKKLKSVPSDTVRGLEKQIQVVTDKCMGQVDEALSAKQKEIERA</sequence>
<evidence type="ECO:0000256" key="1">
    <source>
        <dbReference type="ARBA" id="ARBA00005912"/>
    </source>
</evidence>
<evidence type="ECO:0000313" key="6">
    <source>
        <dbReference type="Proteomes" id="UP000053201"/>
    </source>
</evidence>
<proteinExistence type="inferred from homology"/>
<keyword evidence="6" id="KW-1185">Reference proteome</keyword>
<dbReference type="Gene3D" id="1.10.132.20">
    <property type="entry name" value="Ribosome-recycling factor"/>
    <property type="match status" value="1"/>
</dbReference>
<dbReference type="PANTHER" id="PTHR20982:SF3">
    <property type="entry name" value="MITOCHONDRIAL RIBOSOME RECYCLING FACTOR PSEUDO 1"/>
    <property type="match status" value="1"/>
</dbReference>
<dbReference type="RefSeq" id="XP_016606215.1">
    <property type="nucleotide sequence ID" value="XM_016754779.1"/>
</dbReference>
<dbReference type="GeneID" id="27689871"/>
<dbReference type="InParanoid" id="A0A0L0H9F8"/>
<dbReference type="GO" id="GO:0005739">
    <property type="term" value="C:mitochondrion"/>
    <property type="evidence" value="ECO:0007669"/>
    <property type="project" value="TreeGrafter"/>
</dbReference>
<dbReference type="FunFam" id="3.30.1360.40:FF:000001">
    <property type="entry name" value="Ribosome-recycling factor"/>
    <property type="match status" value="1"/>
</dbReference>
<evidence type="ECO:0000313" key="5">
    <source>
        <dbReference type="EMBL" id="KNC98175.1"/>
    </source>
</evidence>
<accession>A0A0L0H9F8</accession>
<dbReference type="InterPro" id="IPR002661">
    <property type="entry name" value="Ribosome_recyc_fac"/>
</dbReference>
<name>A0A0L0H9F8_SPIPD</name>
<gene>
    <name evidence="5" type="ORF">SPPG_06579</name>
</gene>
<comment type="function">
    <text evidence="3">Necessary for protein synthesis in mitochondria. Functions as a ribosome recycling factor in mitochondria.</text>
</comment>
<dbReference type="InterPro" id="IPR036191">
    <property type="entry name" value="RRF_sf"/>
</dbReference>
<dbReference type="VEuPathDB" id="FungiDB:SPPG_06579"/>
<dbReference type="EMBL" id="KQ257461">
    <property type="protein sequence ID" value="KNC98175.1"/>
    <property type="molecule type" value="Genomic_DNA"/>
</dbReference>
<dbReference type="SUPFAM" id="SSF55194">
    <property type="entry name" value="Ribosome recycling factor, RRF"/>
    <property type="match status" value="1"/>
</dbReference>
<dbReference type="GO" id="GO:0043023">
    <property type="term" value="F:ribosomal large subunit binding"/>
    <property type="evidence" value="ECO:0007669"/>
    <property type="project" value="TreeGrafter"/>
</dbReference>
<dbReference type="PANTHER" id="PTHR20982">
    <property type="entry name" value="RIBOSOME RECYCLING FACTOR"/>
    <property type="match status" value="1"/>
</dbReference>
<keyword evidence="2" id="KW-0648">Protein biosynthesis</keyword>
<evidence type="ECO:0000256" key="3">
    <source>
        <dbReference type="ARBA" id="ARBA00024909"/>
    </source>
</evidence>
<dbReference type="OrthoDB" id="407355at2759"/>
<reference evidence="5 6" key="1">
    <citation type="submission" date="2009-08" db="EMBL/GenBank/DDBJ databases">
        <title>The Genome Sequence of Spizellomyces punctatus strain DAOM BR117.</title>
        <authorList>
            <consortium name="The Broad Institute Genome Sequencing Platform"/>
            <person name="Russ C."/>
            <person name="Cuomo C."/>
            <person name="Shea T."/>
            <person name="Young S.K."/>
            <person name="Zeng Q."/>
            <person name="Koehrsen M."/>
            <person name="Haas B."/>
            <person name="Borodovsky M."/>
            <person name="Guigo R."/>
            <person name="Alvarado L."/>
            <person name="Berlin A."/>
            <person name="Bochicchio J."/>
            <person name="Borenstein D."/>
            <person name="Chapman S."/>
            <person name="Chen Z."/>
            <person name="Engels R."/>
            <person name="Freedman E."/>
            <person name="Gellesch M."/>
            <person name="Goldberg J."/>
            <person name="Griggs A."/>
            <person name="Gujja S."/>
            <person name="Heiman D."/>
            <person name="Hepburn T."/>
            <person name="Howarth C."/>
            <person name="Jen D."/>
            <person name="Larson L."/>
            <person name="Lewis B."/>
            <person name="Mehta T."/>
            <person name="Park D."/>
            <person name="Pearson M."/>
            <person name="Roberts A."/>
            <person name="Saif S."/>
            <person name="Shenoy N."/>
            <person name="Sisk P."/>
            <person name="Stolte C."/>
            <person name="Sykes S."/>
            <person name="Thomson T."/>
            <person name="Walk T."/>
            <person name="White J."/>
            <person name="Yandava C."/>
            <person name="Burger G."/>
            <person name="Gray M.W."/>
            <person name="Holland P.W.H."/>
            <person name="King N."/>
            <person name="Lang F.B.F."/>
            <person name="Roger A.J."/>
            <person name="Ruiz-Trillo I."/>
            <person name="Lander E."/>
            <person name="Nusbaum C."/>
        </authorList>
    </citation>
    <scope>NUCLEOTIDE SEQUENCE [LARGE SCALE GENOMIC DNA]</scope>
    <source>
        <strain evidence="5 6">DAOM BR117</strain>
    </source>
</reference>
<organism evidence="5 6">
    <name type="scientific">Spizellomyces punctatus (strain DAOM BR117)</name>
    <dbReference type="NCBI Taxonomy" id="645134"/>
    <lineage>
        <taxon>Eukaryota</taxon>
        <taxon>Fungi</taxon>
        <taxon>Fungi incertae sedis</taxon>
        <taxon>Chytridiomycota</taxon>
        <taxon>Chytridiomycota incertae sedis</taxon>
        <taxon>Chytridiomycetes</taxon>
        <taxon>Spizellomycetales</taxon>
        <taxon>Spizellomycetaceae</taxon>
        <taxon>Spizellomyces</taxon>
    </lineage>
</organism>
<dbReference type="eggNOG" id="KOG4759">
    <property type="taxonomic scope" value="Eukaryota"/>
</dbReference>
<dbReference type="STRING" id="645134.A0A0L0H9F8"/>